<evidence type="ECO:0000256" key="1">
    <source>
        <dbReference type="ARBA" id="ARBA00008312"/>
    </source>
</evidence>
<keyword evidence="3" id="KW-0547">Nucleotide-binding</keyword>
<dbReference type="GO" id="GO:0004324">
    <property type="term" value="F:ferredoxin-NADP+ reductase activity"/>
    <property type="evidence" value="ECO:0007669"/>
    <property type="project" value="UniProtKB-EC"/>
</dbReference>
<protein>
    <recommendedName>
        <fullName evidence="2">ferredoxin--NADP(+) reductase</fullName>
        <ecNumber evidence="2">1.18.1.2</ecNumber>
    </recommendedName>
</protein>
<dbReference type="EC" id="1.18.1.2" evidence="2"/>
<dbReference type="InterPro" id="IPR051930">
    <property type="entry name" value="FNR_type-1"/>
</dbReference>
<dbReference type="InterPro" id="IPR001433">
    <property type="entry name" value="OxRdtase_FAD/NAD-bd"/>
</dbReference>
<proteinExistence type="inferred from homology"/>
<accession>A0A5C0AZI5</accession>
<dbReference type="RefSeq" id="WP_148816153.1">
    <property type="nucleotide sequence ID" value="NZ_CP043046.1"/>
</dbReference>
<feature type="domain" description="FAD-binding FR-type" evidence="5">
    <location>
        <begin position="1"/>
        <end position="110"/>
    </location>
</feature>
<dbReference type="SUPFAM" id="SSF63380">
    <property type="entry name" value="Riboflavin synthase domain-like"/>
    <property type="match status" value="1"/>
</dbReference>
<dbReference type="InterPro" id="IPR033892">
    <property type="entry name" value="FNR_bac"/>
</dbReference>
<keyword evidence="7" id="KW-1185">Reference proteome</keyword>
<dbReference type="Gene3D" id="3.40.50.80">
    <property type="entry name" value="Nucleotide-binding domain of ferredoxin-NADP reductase (FNR) module"/>
    <property type="match status" value="1"/>
</dbReference>
<evidence type="ECO:0000313" key="7">
    <source>
        <dbReference type="Proteomes" id="UP000325161"/>
    </source>
</evidence>
<dbReference type="EMBL" id="CP043046">
    <property type="protein sequence ID" value="QEI07106.1"/>
    <property type="molecule type" value="Genomic_DNA"/>
</dbReference>
<dbReference type="GO" id="GO:0042167">
    <property type="term" value="P:heme catabolic process"/>
    <property type="evidence" value="ECO:0007669"/>
    <property type="project" value="TreeGrafter"/>
</dbReference>
<dbReference type="OrthoDB" id="9784483at2"/>
<dbReference type="GO" id="GO:0034599">
    <property type="term" value="P:cellular response to oxidative stress"/>
    <property type="evidence" value="ECO:0007669"/>
    <property type="project" value="TreeGrafter"/>
</dbReference>
<dbReference type="PANTHER" id="PTHR47878:SF2">
    <property type="entry name" value="OXIDOREDUCTASE FAD_NAD(P)-BINDING DOMAIN PROTEIN"/>
    <property type="match status" value="1"/>
</dbReference>
<dbReference type="CDD" id="cd06195">
    <property type="entry name" value="FNR1"/>
    <property type="match status" value="1"/>
</dbReference>
<evidence type="ECO:0000256" key="4">
    <source>
        <dbReference type="ARBA" id="ARBA00047776"/>
    </source>
</evidence>
<dbReference type="Gene3D" id="2.40.30.10">
    <property type="entry name" value="Translation factors"/>
    <property type="match status" value="1"/>
</dbReference>
<dbReference type="InterPro" id="IPR001709">
    <property type="entry name" value="Flavoprot_Pyr_Nucl_cyt_Rdtase"/>
</dbReference>
<evidence type="ECO:0000259" key="5">
    <source>
        <dbReference type="PROSITE" id="PS51384"/>
    </source>
</evidence>
<evidence type="ECO:0000256" key="3">
    <source>
        <dbReference type="ARBA" id="ARBA00022741"/>
    </source>
</evidence>
<dbReference type="InterPro" id="IPR017927">
    <property type="entry name" value="FAD-bd_FR_type"/>
</dbReference>
<organism evidence="6 7">
    <name type="scientific">Pigmentiphaga aceris</name>
    <dbReference type="NCBI Taxonomy" id="1940612"/>
    <lineage>
        <taxon>Bacteria</taxon>
        <taxon>Pseudomonadati</taxon>
        <taxon>Pseudomonadota</taxon>
        <taxon>Betaproteobacteria</taxon>
        <taxon>Burkholderiales</taxon>
        <taxon>Alcaligenaceae</taxon>
        <taxon>Pigmentiphaga</taxon>
    </lineage>
</organism>
<sequence length="265" mass="29325">MTADKATVETLTSHHTWVPGKLFSFATTRPADFQFTAGQFARLGLARPNANGEPEMVWRAYSIASSPLAPELEFFSIVVPDGPFTTGLVELGVGDTIHIDPVAYGFLTTERFAPGEDLWLISSGTGLAPFLSILQDHAIWQQYKRVVVVHSVREVEELAYRVDIENFATHPNFAPYFAQEPDRLSYVPVVTRASAGDMLNARVQTLLEDGRLESRAGITLDPARSRVMLCGNPDMLKTLRAQLGERGFKPSRRGEAGNLAVENYW</sequence>
<comment type="similarity">
    <text evidence="1">Belongs to the ferredoxin--NADP reductase type 1 family.</text>
</comment>
<dbReference type="PRINTS" id="PR00371">
    <property type="entry name" value="FPNCR"/>
</dbReference>
<reference evidence="6 7" key="1">
    <citation type="submission" date="2019-08" db="EMBL/GenBank/DDBJ databases">
        <title>Amphibian skin-associated Pigmentiphaga: genome sequence and occurrence across geography and hosts.</title>
        <authorList>
            <person name="Bletz M.C."/>
            <person name="Bunk B."/>
            <person name="Sproeer C."/>
            <person name="Biwer P."/>
            <person name="Reiter S."/>
            <person name="Rabemananjara F.C.E."/>
            <person name="Schulz S."/>
            <person name="Overmann J."/>
            <person name="Vences M."/>
        </authorList>
    </citation>
    <scope>NUCLEOTIDE SEQUENCE [LARGE SCALE GENOMIC DNA]</scope>
    <source>
        <strain evidence="6 7">Mada1488</strain>
    </source>
</reference>
<name>A0A5C0AZI5_9BURK</name>
<dbReference type="PROSITE" id="PS51384">
    <property type="entry name" value="FAD_FR"/>
    <property type="match status" value="1"/>
</dbReference>
<comment type="catalytic activity">
    <reaction evidence="4">
        <text>2 reduced [2Fe-2S]-[ferredoxin] + NADP(+) + H(+) = 2 oxidized [2Fe-2S]-[ferredoxin] + NADPH</text>
        <dbReference type="Rhea" id="RHEA:20125"/>
        <dbReference type="Rhea" id="RHEA-COMP:10000"/>
        <dbReference type="Rhea" id="RHEA-COMP:10001"/>
        <dbReference type="ChEBI" id="CHEBI:15378"/>
        <dbReference type="ChEBI" id="CHEBI:33737"/>
        <dbReference type="ChEBI" id="CHEBI:33738"/>
        <dbReference type="ChEBI" id="CHEBI:57783"/>
        <dbReference type="ChEBI" id="CHEBI:58349"/>
        <dbReference type="EC" id="1.18.1.2"/>
    </reaction>
</comment>
<dbReference type="Proteomes" id="UP000325161">
    <property type="component" value="Chromosome"/>
</dbReference>
<dbReference type="InterPro" id="IPR017938">
    <property type="entry name" value="Riboflavin_synthase-like_b-brl"/>
</dbReference>
<dbReference type="AlphaFoldDB" id="A0A5C0AZI5"/>
<dbReference type="InterPro" id="IPR039261">
    <property type="entry name" value="FNR_nucleotide-bd"/>
</dbReference>
<gene>
    <name evidence="6" type="ORF">FXN63_15605</name>
</gene>
<dbReference type="Pfam" id="PF00175">
    <property type="entry name" value="NAD_binding_1"/>
    <property type="match status" value="1"/>
</dbReference>
<evidence type="ECO:0000256" key="2">
    <source>
        <dbReference type="ARBA" id="ARBA00013223"/>
    </source>
</evidence>
<evidence type="ECO:0000313" key="6">
    <source>
        <dbReference type="EMBL" id="QEI07106.1"/>
    </source>
</evidence>
<dbReference type="SUPFAM" id="SSF52343">
    <property type="entry name" value="Ferredoxin reductase-like, C-terminal NADP-linked domain"/>
    <property type="match status" value="1"/>
</dbReference>
<dbReference type="KEGG" id="pacr:FXN63_15605"/>
<dbReference type="PANTHER" id="PTHR47878">
    <property type="entry name" value="OXIDOREDUCTASE FAD/NAD(P)-BINDING DOMAIN PROTEIN"/>
    <property type="match status" value="1"/>
</dbReference>
<dbReference type="GO" id="GO:0000166">
    <property type="term" value="F:nucleotide binding"/>
    <property type="evidence" value="ECO:0007669"/>
    <property type="project" value="UniProtKB-KW"/>
</dbReference>